<reference evidence="6 7" key="2">
    <citation type="submission" date="2018-11" db="EMBL/GenBank/DDBJ databases">
        <authorList>
            <consortium name="Pathogen Informatics"/>
        </authorList>
    </citation>
    <scope>NUCLEOTIDE SEQUENCE [LARGE SCALE GENOMIC DNA]</scope>
</reference>
<feature type="transmembrane region" description="Helical" evidence="5">
    <location>
        <begin position="12"/>
        <end position="30"/>
    </location>
</feature>
<evidence type="ECO:0000256" key="5">
    <source>
        <dbReference type="SAM" id="Phobius"/>
    </source>
</evidence>
<dbReference type="EMBL" id="UZAM01001050">
    <property type="protein sequence ID" value="VDO83431.1"/>
    <property type="molecule type" value="Genomic_DNA"/>
</dbReference>
<evidence type="ECO:0000313" key="8">
    <source>
        <dbReference type="WBParaSite" id="SBAD_0000043901-mRNA-1"/>
    </source>
</evidence>
<dbReference type="Proteomes" id="UP000270296">
    <property type="component" value="Unassembled WGS sequence"/>
</dbReference>
<gene>
    <name evidence="6" type="ORF">SBAD_LOCUS420</name>
</gene>
<organism evidence="8">
    <name type="scientific">Soboliphyme baturini</name>
    <dbReference type="NCBI Taxonomy" id="241478"/>
    <lineage>
        <taxon>Eukaryota</taxon>
        <taxon>Metazoa</taxon>
        <taxon>Ecdysozoa</taxon>
        <taxon>Nematoda</taxon>
        <taxon>Enoplea</taxon>
        <taxon>Dorylaimia</taxon>
        <taxon>Dioctophymatida</taxon>
        <taxon>Dioctophymatoidea</taxon>
        <taxon>Soboliphymatidae</taxon>
        <taxon>Soboliphyme</taxon>
    </lineage>
</organism>
<feature type="transmembrane region" description="Helical" evidence="5">
    <location>
        <begin position="36"/>
        <end position="61"/>
    </location>
</feature>
<evidence type="ECO:0000256" key="3">
    <source>
        <dbReference type="ARBA" id="ARBA00022989"/>
    </source>
</evidence>
<evidence type="ECO:0000313" key="6">
    <source>
        <dbReference type="EMBL" id="VDO83431.1"/>
    </source>
</evidence>
<dbReference type="GO" id="GO:0005765">
    <property type="term" value="C:lysosomal membrane"/>
    <property type="evidence" value="ECO:0007669"/>
    <property type="project" value="TreeGrafter"/>
</dbReference>
<keyword evidence="4 5" id="KW-0472">Membrane</keyword>
<dbReference type="AlphaFoldDB" id="A0A183I9X6"/>
<dbReference type="GO" id="GO:0012505">
    <property type="term" value="C:endomembrane system"/>
    <property type="evidence" value="ECO:0007669"/>
    <property type="project" value="UniProtKB-SubCell"/>
</dbReference>
<evidence type="ECO:0000256" key="1">
    <source>
        <dbReference type="ARBA" id="ARBA00004127"/>
    </source>
</evidence>
<sequence length="169" mass="18484">MCCCNMMHVTTGSFVIGIVAIALSLMYLLQCVLTQIGAQLVANIICVLVSVTLAIILIYGVKKSKPAFVLAYFIFMMIEIAYYVIMLIVLIAALALITTMSNDDHTTKDANQLALSAGIIACFLMSISLVLFLWFAVVIYKCYKYLSSSSSIAASPFGSRRQTRQTVLP</sequence>
<dbReference type="PANTHER" id="PTHR12479">
    <property type="entry name" value="LYSOSOMAL-ASSOCIATED TRANSMEMBRANE PROTEIN"/>
    <property type="match status" value="1"/>
</dbReference>
<evidence type="ECO:0000256" key="2">
    <source>
        <dbReference type="ARBA" id="ARBA00022692"/>
    </source>
</evidence>
<feature type="transmembrane region" description="Helical" evidence="5">
    <location>
        <begin position="117"/>
        <end position="140"/>
    </location>
</feature>
<keyword evidence="2 5" id="KW-0812">Transmembrane</keyword>
<evidence type="ECO:0000256" key="4">
    <source>
        <dbReference type="ARBA" id="ARBA00023136"/>
    </source>
</evidence>
<comment type="subcellular location">
    <subcellularLocation>
        <location evidence="1">Endomembrane system</location>
        <topology evidence="1">Multi-pass membrane protein</topology>
    </subcellularLocation>
</comment>
<accession>A0A183I9X6</accession>
<evidence type="ECO:0000313" key="7">
    <source>
        <dbReference type="Proteomes" id="UP000270296"/>
    </source>
</evidence>
<protein>
    <submittedName>
        <fullName evidence="8">MARVEL domain-containing protein</fullName>
    </submittedName>
</protein>
<proteinExistence type="predicted"/>
<dbReference type="PANTHER" id="PTHR12479:SF10">
    <property type="entry name" value="LYSOSOMAL-ASSOCIATED TRANSMEMBRANE PROTEIN"/>
    <property type="match status" value="1"/>
</dbReference>
<dbReference type="WBParaSite" id="SBAD_0000043901-mRNA-1">
    <property type="protein sequence ID" value="SBAD_0000043901-mRNA-1"/>
    <property type="gene ID" value="SBAD_0000043901"/>
</dbReference>
<reference evidence="8" key="1">
    <citation type="submission" date="2016-06" db="UniProtKB">
        <authorList>
            <consortium name="WormBaseParasite"/>
        </authorList>
    </citation>
    <scope>IDENTIFICATION</scope>
</reference>
<name>A0A183I9X6_9BILA</name>
<keyword evidence="7" id="KW-1185">Reference proteome</keyword>
<feature type="transmembrane region" description="Helical" evidence="5">
    <location>
        <begin position="68"/>
        <end position="97"/>
    </location>
</feature>
<keyword evidence="3 5" id="KW-1133">Transmembrane helix</keyword>
<dbReference type="InterPro" id="IPR051115">
    <property type="entry name" value="LAPTM_transporter"/>
</dbReference>